<dbReference type="Proteomes" id="UP001291623">
    <property type="component" value="Unassembled WGS sequence"/>
</dbReference>
<dbReference type="FunFam" id="1.25.40.10:FF:000196">
    <property type="entry name" value="Pentatricopeptide repeat-containing protein At4g14850"/>
    <property type="match status" value="1"/>
</dbReference>
<evidence type="ECO:0000256" key="1">
    <source>
        <dbReference type="ARBA" id="ARBA00022737"/>
    </source>
</evidence>
<comment type="caution">
    <text evidence="4">The sequence shown here is derived from an EMBL/GenBank/DDBJ whole genome shotgun (WGS) entry which is preliminary data.</text>
</comment>
<name>A0AAE1S0C2_9SOLA</name>
<evidence type="ECO:0000313" key="5">
    <source>
        <dbReference type="Proteomes" id="UP001291623"/>
    </source>
</evidence>
<dbReference type="Pfam" id="PF20431">
    <property type="entry name" value="E_motif"/>
    <property type="match status" value="1"/>
</dbReference>
<dbReference type="FunFam" id="1.25.40.10:FF:000090">
    <property type="entry name" value="Pentatricopeptide repeat-containing protein, chloroplastic"/>
    <property type="match status" value="1"/>
</dbReference>
<feature type="repeat" description="PPR" evidence="3">
    <location>
        <begin position="44"/>
        <end position="78"/>
    </location>
</feature>
<proteinExistence type="inferred from homology"/>
<dbReference type="InterPro" id="IPR011990">
    <property type="entry name" value="TPR-like_helical_dom_sf"/>
</dbReference>
<feature type="repeat" description="PPR" evidence="3">
    <location>
        <begin position="349"/>
        <end position="383"/>
    </location>
</feature>
<dbReference type="Pfam" id="PF01535">
    <property type="entry name" value="PPR"/>
    <property type="match status" value="4"/>
</dbReference>
<dbReference type="EMBL" id="JAVYJV010000009">
    <property type="protein sequence ID" value="KAK4362069.1"/>
    <property type="molecule type" value="Genomic_DNA"/>
</dbReference>
<evidence type="ECO:0000313" key="4">
    <source>
        <dbReference type="EMBL" id="KAK4362069.1"/>
    </source>
</evidence>
<dbReference type="InterPro" id="IPR046848">
    <property type="entry name" value="E_motif"/>
</dbReference>
<dbReference type="AlphaFoldDB" id="A0AAE1S0C2"/>
<evidence type="ECO:0000256" key="3">
    <source>
        <dbReference type="PROSITE-ProRule" id="PRU00708"/>
    </source>
</evidence>
<dbReference type="PROSITE" id="PS51375">
    <property type="entry name" value="PPR"/>
    <property type="match status" value="9"/>
</dbReference>
<feature type="repeat" description="PPR" evidence="3">
    <location>
        <begin position="520"/>
        <end position="554"/>
    </location>
</feature>
<feature type="repeat" description="PPR" evidence="3">
    <location>
        <begin position="759"/>
        <end position="793"/>
    </location>
</feature>
<evidence type="ECO:0000256" key="2">
    <source>
        <dbReference type="ARBA" id="ARBA00061659"/>
    </source>
</evidence>
<gene>
    <name evidence="4" type="ORF">RND71_017310</name>
</gene>
<feature type="repeat" description="PPR" evidence="3">
    <location>
        <begin position="450"/>
        <end position="484"/>
    </location>
</feature>
<dbReference type="NCBIfam" id="TIGR00756">
    <property type="entry name" value="PPR"/>
    <property type="match status" value="6"/>
</dbReference>
<feature type="repeat" description="PPR" evidence="3">
    <location>
        <begin position="248"/>
        <end position="282"/>
    </location>
</feature>
<keyword evidence="5" id="KW-1185">Reference proteome</keyword>
<protein>
    <recommendedName>
        <fullName evidence="6">Chlororespiratory reduction 21</fullName>
    </recommendedName>
</protein>
<feature type="repeat" description="PPR" evidence="3">
    <location>
        <begin position="621"/>
        <end position="655"/>
    </location>
</feature>
<dbReference type="Pfam" id="PF13041">
    <property type="entry name" value="PPR_2"/>
    <property type="match status" value="4"/>
</dbReference>
<dbReference type="FunFam" id="1.25.40.10:FF:000646">
    <property type="entry name" value="Pentatricopeptide repeat-containing protein, chloroplastic"/>
    <property type="match status" value="1"/>
</dbReference>
<comment type="similarity">
    <text evidence="2">Belongs to the PPR family. PCMP-E subfamily.</text>
</comment>
<dbReference type="InterPro" id="IPR002885">
    <property type="entry name" value="PPR_rpt"/>
</dbReference>
<dbReference type="GO" id="GO:0009451">
    <property type="term" value="P:RNA modification"/>
    <property type="evidence" value="ECO:0007669"/>
    <property type="project" value="InterPro"/>
</dbReference>
<dbReference type="InterPro" id="IPR046960">
    <property type="entry name" value="PPR_At4g14850-like_plant"/>
</dbReference>
<dbReference type="PANTHER" id="PTHR47926:SF386">
    <property type="entry name" value="PENTATRICOPEPTIDE REPEAT-CONTAINING PROTEIN"/>
    <property type="match status" value="1"/>
</dbReference>
<dbReference type="SUPFAM" id="SSF48452">
    <property type="entry name" value="TPR-like"/>
    <property type="match status" value="1"/>
</dbReference>
<dbReference type="FunFam" id="1.25.40.10:FF:000380">
    <property type="entry name" value="Pentatricopeptide repeat-containing protein, chloroplastic"/>
    <property type="match status" value="1"/>
</dbReference>
<sequence length="850" mass="95621">MASLPINPTINPHTLTLKPKSFVKFPQSHLITYQEDGRKEKLVNKSYYFKLLGSLCKEGQLEEAVDFLNEMEYQNMYVGPEFYGELLQGCVYERDLHLGQQIHAKIIKSGDCFAKNEYIETKLVIFYAKCYLFCVSNYLFCRLRKQNVFSWAAIIGLHCRMNLSKQALLKFIEMLENGILGDNFVLPNVLKACGALNFVEFGKCVHGHVWKLGFEGCVFVASSLIDMYGKCGVLDDARKVFDCMVERNVVAWNSIIVSYMQNGFNEEAIGVFYDMRTEAIEPTRVTLSSFLSASANLCALQEGKQGHAISIFSGLDLDNILGSSLINFYAKVGLVSDAELIFDRLIEKDVVTWNLLMSCYVQSGQTEKALNLSRLMRSKGFRFDSVTLSTILSASADLRDLKLGREGHCFCIRNNFENDIVVTSGIINMYAKCERIPDARRVFEYTMEKDLVLWNTLLAAYAEVGLSGESLRLFYQMQLYGLPQNAISWNSVILGFLRNGQINEAIDMFTQMKTVGLDPNTVTYTTLISGLSQNGHSSEALTYFKQLLQAGCRPNSASIVAALSASTNMASLHDGRAIHGHILRQKIPLSLPVATSLVDMYAKCGSLNCAKCIFELIPEKELALYNAMISGYALHGCVVEALSLFKHMLKGGVEPDSITFTSVLSACCHAGLVKEGLDVLYDMLSVYHHMKPSVEHYGCMITLLSRCGDLNETMQLIQSMPFEPDANVFESLLVACRELRETELEEHIANCLIKIEPDNSGHYVSLSNAYATTGRWDKVSKLRDFMKKKGLRKRPGCSWIQVGTEFHMFVSGDRWHPRTEEISTILDLLDREMQLTRFSFNNCEYQVIIP</sequence>
<keyword evidence="1" id="KW-0677">Repeat</keyword>
<feature type="repeat" description="PPR" evidence="3">
    <location>
        <begin position="656"/>
        <end position="686"/>
    </location>
</feature>
<evidence type="ECO:0008006" key="6">
    <source>
        <dbReference type="Google" id="ProtNLM"/>
    </source>
</evidence>
<organism evidence="4 5">
    <name type="scientific">Anisodus tanguticus</name>
    <dbReference type="NCBI Taxonomy" id="243964"/>
    <lineage>
        <taxon>Eukaryota</taxon>
        <taxon>Viridiplantae</taxon>
        <taxon>Streptophyta</taxon>
        <taxon>Embryophyta</taxon>
        <taxon>Tracheophyta</taxon>
        <taxon>Spermatophyta</taxon>
        <taxon>Magnoliopsida</taxon>
        <taxon>eudicotyledons</taxon>
        <taxon>Gunneridae</taxon>
        <taxon>Pentapetalae</taxon>
        <taxon>asterids</taxon>
        <taxon>lamiids</taxon>
        <taxon>Solanales</taxon>
        <taxon>Solanaceae</taxon>
        <taxon>Solanoideae</taxon>
        <taxon>Hyoscyameae</taxon>
        <taxon>Anisodus</taxon>
    </lineage>
</organism>
<accession>A0AAE1S0C2</accession>
<dbReference type="GO" id="GO:0003723">
    <property type="term" value="F:RNA binding"/>
    <property type="evidence" value="ECO:0007669"/>
    <property type="project" value="InterPro"/>
</dbReference>
<dbReference type="PANTHER" id="PTHR47926">
    <property type="entry name" value="PENTATRICOPEPTIDE REPEAT-CONTAINING PROTEIN"/>
    <property type="match status" value="1"/>
</dbReference>
<feature type="repeat" description="PPR" evidence="3">
    <location>
        <begin position="485"/>
        <end position="519"/>
    </location>
</feature>
<dbReference type="Gene3D" id="1.25.40.10">
    <property type="entry name" value="Tetratricopeptide repeat domain"/>
    <property type="match status" value="5"/>
</dbReference>
<reference evidence="4" key="1">
    <citation type="submission" date="2023-12" db="EMBL/GenBank/DDBJ databases">
        <title>Genome assembly of Anisodus tanguticus.</title>
        <authorList>
            <person name="Wang Y.-J."/>
        </authorList>
    </citation>
    <scope>NUCLEOTIDE SEQUENCE</scope>
    <source>
        <strain evidence="4">KB-2021</strain>
        <tissue evidence="4">Leaf</tissue>
    </source>
</reference>